<dbReference type="Gene3D" id="1.10.287.180">
    <property type="entry name" value="Transcription elongation factor, GreA/GreB, N-terminal domain"/>
    <property type="match status" value="1"/>
</dbReference>
<dbReference type="GO" id="GO:0032784">
    <property type="term" value="P:regulation of DNA-templated transcription elongation"/>
    <property type="evidence" value="ECO:0007669"/>
    <property type="project" value="UniProtKB-UniRule"/>
</dbReference>
<dbReference type="InterPro" id="IPR023459">
    <property type="entry name" value="Tscrpt_elong_fac_GreA/B_fam"/>
</dbReference>
<dbReference type="InterPro" id="IPR036953">
    <property type="entry name" value="GreA/GreB_C_sf"/>
</dbReference>
<sequence>MAAESKYKMSQERYDEIKEELHYLETVREKEVSELIKEARSFGDLSENSEYDEAKTEQGKLYSKIAELKALIEKAEIIEKTEADHGVVALSSRIKLLDVDENEELEYQIVGSQEANPMSGRISDESPIGRGLLGHKVGETVTIEAPAGSMKFTILSVENA</sequence>
<evidence type="ECO:0000259" key="11">
    <source>
        <dbReference type="Pfam" id="PF01272"/>
    </source>
</evidence>
<keyword evidence="13" id="KW-0251">Elongation factor</keyword>
<evidence type="ECO:0000256" key="4">
    <source>
        <dbReference type="ARBA" id="ARBA00023054"/>
    </source>
</evidence>
<evidence type="ECO:0000256" key="3">
    <source>
        <dbReference type="ARBA" id="ARBA00023015"/>
    </source>
</evidence>
<keyword evidence="3 9" id="KW-0805">Transcription regulation</keyword>
<evidence type="ECO:0000256" key="10">
    <source>
        <dbReference type="RuleBase" id="RU000556"/>
    </source>
</evidence>
<proteinExistence type="inferred from homology"/>
<dbReference type="Gene3D" id="3.10.50.30">
    <property type="entry name" value="Transcription elongation factor, GreA/GreB, C-terminal domain"/>
    <property type="match status" value="1"/>
</dbReference>
<comment type="similarity">
    <text evidence="1 9 10">Belongs to the GreA/GreB family.</text>
</comment>
<name>A0A9D1DK12_9FIRM</name>
<comment type="function">
    <text evidence="7 9 10">Necessary for efficient RNA polymerase transcription elongation past template-encoded arresting sites. The arresting sites in DNA have the property of trapping a certain fraction of elongating RNA polymerases that pass through, resulting in locked ternary complexes. Cleavage of the nascent transcript by cleavage factors such as GreA or GreB allows the resumption of elongation from the new 3'terminus. GreA releases sequences of 2 to 3 nucleotides.</text>
</comment>
<dbReference type="InterPro" id="IPR036805">
    <property type="entry name" value="Tscrpt_elong_fac_GreA/B_N_sf"/>
</dbReference>
<dbReference type="GO" id="GO:0003746">
    <property type="term" value="F:translation elongation factor activity"/>
    <property type="evidence" value="ECO:0007669"/>
    <property type="project" value="UniProtKB-KW"/>
</dbReference>
<keyword evidence="6 9" id="KW-0804">Transcription</keyword>
<dbReference type="SUPFAM" id="SSF54534">
    <property type="entry name" value="FKBP-like"/>
    <property type="match status" value="1"/>
</dbReference>
<reference evidence="13" key="2">
    <citation type="journal article" date="2021" name="PeerJ">
        <title>Extensive microbial diversity within the chicken gut microbiome revealed by metagenomics and culture.</title>
        <authorList>
            <person name="Gilroy R."/>
            <person name="Ravi A."/>
            <person name="Getino M."/>
            <person name="Pursley I."/>
            <person name="Horton D.L."/>
            <person name="Alikhan N.F."/>
            <person name="Baker D."/>
            <person name="Gharbi K."/>
            <person name="Hall N."/>
            <person name="Watson M."/>
            <person name="Adriaenssens E.M."/>
            <person name="Foster-Nyarko E."/>
            <person name="Jarju S."/>
            <person name="Secka A."/>
            <person name="Antonio M."/>
            <person name="Oren A."/>
            <person name="Chaudhuri R.R."/>
            <person name="La Ragione R."/>
            <person name="Hildebrand F."/>
            <person name="Pallen M.J."/>
        </authorList>
    </citation>
    <scope>NUCLEOTIDE SEQUENCE</scope>
    <source>
        <strain evidence="13">ChiGjej3B3-7149</strain>
    </source>
</reference>
<evidence type="ECO:0000259" key="12">
    <source>
        <dbReference type="Pfam" id="PF03449"/>
    </source>
</evidence>
<dbReference type="Pfam" id="PF03449">
    <property type="entry name" value="GreA_GreB_N"/>
    <property type="match status" value="1"/>
</dbReference>
<keyword evidence="4" id="KW-0175">Coiled coil</keyword>
<dbReference type="NCBIfam" id="TIGR01462">
    <property type="entry name" value="greA"/>
    <property type="match status" value="1"/>
</dbReference>
<evidence type="ECO:0000256" key="7">
    <source>
        <dbReference type="ARBA" id="ARBA00024916"/>
    </source>
</evidence>
<comment type="caution">
    <text evidence="13">The sequence shown here is derived from an EMBL/GenBank/DDBJ whole genome shotgun (WGS) entry which is preliminary data.</text>
</comment>
<evidence type="ECO:0000256" key="5">
    <source>
        <dbReference type="ARBA" id="ARBA00023125"/>
    </source>
</evidence>
<dbReference type="EMBL" id="DVHH01000041">
    <property type="protein sequence ID" value="HIR54273.1"/>
    <property type="molecule type" value="Genomic_DNA"/>
</dbReference>
<evidence type="ECO:0000313" key="13">
    <source>
        <dbReference type="EMBL" id="HIR54273.1"/>
    </source>
</evidence>
<dbReference type="FunFam" id="3.10.50.30:FF:000001">
    <property type="entry name" value="Transcription elongation factor GreA"/>
    <property type="match status" value="1"/>
</dbReference>
<keyword evidence="5 9" id="KW-0238">DNA-binding</keyword>
<dbReference type="InterPro" id="IPR006359">
    <property type="entry name" value="Tscrpt_elong_fac_GreA"/>
</dbReference>
<dbReference type="PROSITE" id="PS00829">
    <property type="entry name" value="GREAB_1"/>
    <property type="match status" value="1"/>
</dbReference>
<dbReference type="InterPro" id="IPR018151">
    <property type="entry name" value="TF_GreA/GreB_CS"/>
</dbReference>
<dbReference type="InterPro" id="IPR022691">
    <property type="entry name" value="Tscrpt_elong_fac_GreA/B_N"/>
</dbReference>
<dbReference type="PANTHER" id="PTHR30437">
    <property type="entry name" value="TRANSCRIPTION ELONGATION FACTOR GREA"/>
    <property type="match status" value="1"/>
</dbReference>
<dbReference type="NCBIfam" id="NF001263">
    <property type="entry name" value="PRK00226.1-4"/>
    <property type="match status" value="1"/>
</dbReference>
<protein>
    <recommendedName>
        <fullName evidence="2 9">Transcription elongation factor GreA</fullName>
    </recommendedName>
    <alternativeName>
        <fullName evidence="8 9">Transcript cleavage factor GreA</fullName>
    </alternativeName>
</protein>
<dbReference type="HAMAP" id="MF_00105">
    <property type="entry name" value="GreA_GreB"/>
    <property type="match status" value="1"/>
</dbReference>
<evidence type="ECO:0000313" key="14">
    <source>
        <dbReference type="Proteomes" id="UP000824238"/>
    </source>
</evidence>
<dbReference type="PROSITE" id="PS00830">
    <property type="entry name" value="GREAB_2"/>
    <property type="match status" value="1"/>
</dbReference>
<dbReference type="FunFam" id="1.10.287.180:FF:000001">
    <property type="entry name" value="Transcription elongation factor GreA"/>
    <property type="match status" value="1"/>
</dbReference>
<gene>
    <name evidence="9 13" type="primary">greA</name>
    <name evidence="13" type="ORF">IAD36_01555</name>
</gene>
<feature type="domain" description="Transcription elongation factor GreA/GreB C-terminal" evidence="11">
    <location>
        <begin position="84"/>
        <end position="158"/>
    </location>
</feature>
<dbReference type="SUPFAM" id="SSF46557">
    <property type="entry name" value="GreA transcript cleavage protein, N-terminal domain"/>
    <property type="match status" value="1"/>
</dbReference>
<dbReference type="InterPro" id="IPR001437">
    <property type="entry name" value="Tscrpt_elong_fac_GreA/B_C"/>
</dbReference>
<dbReference type="Proteomes" id="UP000824238">
    <property type="component" value="Unassembled WGS sequence"/>
</dbReference>
<keyword evidence="13" id="KW-0648">Protein biosynthesis</keyword>
<evidence type="ECO:0000256" key="2">
    <source>
        <dbReference type="ARBA" id="ARBA00013729"/>
    </source>
</evidence>
<dbReference type="InterPro" id="IPR028624">
    <property type="entry name" value="Tscrpt_elong_fac_GreA/B"/>
</dbReference>
<organism evidence="13 14">
    <name type="scientific">Candidatus Scatomorpha intestinigallinarum</name>
    <dbReference type="NCBI Taxonomy" id="2840923"/>
    <lineage>
        <taxon>Bacteria</taxon>
        <taxon>Bacillati</taxon>
        <taxon>Bacillota</taxon>
        <taxon>Clostridia</taxon>
        <taxon>Eubacteriales</taxon>
        <taxon>Candidatus Scatomorpha</taxon>
    </lineage>
</organism>
<dbReference type="PIRSF" id="PIRSF006092">
    <property type="entry name" value="GreA_GreB"/>
    <property type="match status" value="1"/>
</dbReference>
<dbReference type="GO" id="GO:0006354">
    <property type="term" value="P:DNA-templated transcription elongation"/>
    <property type="evidence" value="ECO:0007669"/>
    <property type="project" value="TreeGrafter"/>
</dbReference>
<feature type="domain" description="Transcription elongation factor GreA/GreB N-terminal" evidence="12">
    <location>
        <begin position="8"/>
        <end position="77"/>
    </location>
</feature>
<dbReference type="GO" id="GO:0070063">
    <property type="term" value="F:RNA polymerase binding"/>
    <property type="evidence" value="ECO:0007669"/>
    <property type="project" value="InterPro"/>
</dbReference>
<dbReference type="GO" id="GO:0003677">
    <property type="term" value="F:DNA binding"/>
    <property type="evidence" value="ECO:0007669"/>
    <property type="project" value="UniProtKB-UniRule"/>
</dbReference>
<evidence type="ECO:0000256" key="9">
    <source>
        <dbReference type="HAMAP-Rule" id="MF_00105"/>
    </source>
</evidence>
<evidence type="ECO:0000256" key="1">
    <source>
        <dbReference type="ARBA" id="ARBA00008213"/>
    </source>
</evidence>
<accession>A0A9D1DK12</accession>
<dbReference type="AlphaFoldDB" id="A0A9D1DK12"/>
<evidence type="ECO:0000256" key="8">
    <source>
        <dbReference type="ARBA" id="ARBA00030776"/>
    </source>
</evidence>
<dbReference type="Pfam" id="PF01272">
    <property type="entry name" value="GreA_GreB"/>
    <property type="match status" value="1"/>
</dbReference>
<dbReference type="PANTHER" id="PTHR30437:SF4">
    <property type="entry name" value="TRANSCRIPTION ELONGATION FACTOR GREA"/>
    <property type="match status" value="1"/>
</dbReference>
<evidence type="ECO:0000256" key="6">
    <source>
        <dbReference type="ARBA" id="ARBA00023163"/>
    </source>
</evidence>
<reference evidence="13" key="1">
    <citation type="submission" date="2020-10" db="EMBL/GenBank/DDBJ databases">
        <authorList>
            <person name="Gilroy R."/>
        </authorList>
    </citation>
    <scope>NUCLEOTIDE SEQUENCE</scope>
    <source>
        <strain evidence="13">ChiGjej3B3-7149</strain>
    </source>
</reference>